<keyword evidence="2" id="KW-0813">Transport</keyword>
<sequence length="641" mass="75125">MSSAIYILDRDLNLIIQRHYRQDLDVSYILESFRAVYNRSHPIDLPIIESNGITYLYLKKKEVIFMSPVLGDIDVMSHMAFLEKFSQLLQKYFRHYNLVDQDTTEIKADLIRDNFVLIYELFDECLDFGIPQLTEFSILKDYIKLMIKPEDYHDGSHFNEQIDEVEKTVETEINSSISRTAMTKISWRPKGIFYNKNEFFVNFNEYLKFKYNHKVHKVILNQISGEIKCKSYLSGMPYLKMGLNETLNRQKTIFNNIQYHQCVDLNLLNDNTVEFIPPDGEFSLLTYQILDTQVLQPLILVKPQYRIFKKKDQYKLRIKVDIVTTFKRKFNMVDLKMRIPLVVKHPILYTDFNKSMKFKTKLGEVVHSLDDETIIWKIEKVQGSMRGEMLAEFDLITEKDLWESHLENQERVRQEHNDLYYFELGTEFTKLGHNKPTSRKIEHSQQHYRHPGDGGGSTDADINDDNSENDDGYKLGGKPTQTKAGIERNKKRRNKAGVMDNDVERVVTVEFQLQNMLYSGLKVDFLSIKEDQLKLQTFPWIMYCVFCCGDDYSFILSDEQFRNEIDEEDEKIMIERGRWLGGDSNTVPQSEPEPAEDESSKLTEDFSTALDHVGEISVPDGANLDFEEYVVEDEDEVQPTV</sequence>
<keyword evidence="3" id="KW-0653">Protein transport</keyword>
<evidence type="ECO:0000256" key="5">
    <source>
        <dbReference type="SAM" id="MobiDB-lite"/>
    </source>
</evidence>
<evidence type="ECO:0000256" key="2">
    <source>
        <dbReference type="ARBA" id="ARBA00022448"/>
    </source>
</evidence>
<feature type="compositionally biased region" description="Acidic residues" evidence="5">
    <location>
        <begin position="461"/>
        <end position="470"/>
    </location>
</feature>
<dbReference type="EMBL" id="KV454002">
    <property type="protein sequence ID" value="ODQ47270.1"/>
    <property type="molecule type" value="Genomic_DNA"/>
</dbReference>
<dbReference type="PANTHER" id="PTHR10529">
    <property type="entry name" value="AP COMPLEX SUBUNIT MU"/>
    <property type="match status" value="1"/>
</dbReference>
<evidence type="ECO:0000313" key="7">
    <source>
        <dbReference type="EMBL" id="ODQ47270.1"/>
    </source>
</evidence>
<dbReference type="InterPro" id="IPR011012">
    <property type="entry name" value="Longin-like_dom_sf"/>
</dbReference>
<dbReference type="InterPro" id="IPR050431">
    <property type="entry name" value="Adaptor_comp_med_subunit"/>
</dbReference>
<dbReference type="GeneID" id="30180589"/>
<dbReference type="PROSITE" id="PS00991">
    <property type="entry name" value="CLAT_ADAPTOR_M_2"/>
    <property type="match status" value="1"/>
</dbReference>
<reference evidence="7 8" key="1">
    <citation type="journal article" date="2016" name="Proc. Natl. Acad. Sci. U.S.A.">
        <title>Comparative genomics of biotechnologically important yeasts.</title>
        <authorList>
            <person name="Riley R."/>
            <person name="Haridas S."/>
            <person name="Wolfe K.H."/>
            <person name="Lopes M.R."/>
            <person name="Hittinger C.T."/>
            <person name="Goeker M."/>
            <person name="Salamov A.A."/>
            <person name="Wisecaver J.H."/>
            <person name="Long T.M."/>
            <person name="Calvey C.H."/>
            <person name="Aerts A.L."/>
            <person name="Barry K.W."/>
            <person name="Choi C."/>
            <person name="Clum A."/>
            <person name="Coughlan A.Y."/>
            <person name="Deshpande S."/>
            <person name="Douglass A.P."/>
            <person name="Hanson S.J."/>
            <person name="Klenk H.-P."/>
            <person name="LaButti K.M."/>
            <person name="Lapidus A."/>
            <person name="Lindquist E.A."/>
            <person name="Lipzen A.M."/>
            <person name="Meier-Kolthoff J.P."/>
            <person name="Ohm R.A."/>
            <person name="Otillar R.P."/>
            <person name="Pangilinan J.L."/>
            <person name="Peng Y."/>
            <person name="Rokas A."/>
            <person name="Rosa C.A."/>
            <person name="Scheuner C."/>
            <person name="Sibirny A.A."/>
            <person name="Slot J.C."/>
            <person name="Stielow J.B."/>
            <person name="Sun H."/>
            <person name="Kurtzman C.P."/>
            <person name="Blackwell M."/>
            <person name="Grigoriev I.V."/>
            <person name="Jeffries T.W."/>
        </authorList>
    </citation>
    <scope>NUCLEOTIDE SEQUENCE [LARGE SCALE GENOMIC DNA]</scope>
    <source>
        <strain evidence="7 8">NRRL Y-2026</strain>
    </source>
</reference>
<dbReference type="GO" id="GO:0030131">
    <property type="term" value="C:clathrin adaptor complex"/>
    <property type="evidence" value="ECO:0007669"/>
    <property type="project" value="InterPro"/>
</dbReference>
<protein>
    <recommendedName>
        <fullName evidence="6">MHD domain-containing protein</fullName>
    </recommendedName>
</protein>
<keyword evidence="8" id="KW-1185">Reference proteome</keyword>
<comment type="subcellular location">
    <subcellularLocation>
        <location evidence="1">Endomembrane system</location>
    </subcellularLocation>
</comment>
<name>A0A1E3NMA7_9ASCO</name>
<dbReference type="Proteomes" id="UP000094455">
    <property type="component" value="Unassembled WGS sequence"/>
</dbReference>
<dbReference type="InterPro" id="IPR018240">
    <property type="entry name" value="Clathrin_mu_CS"/>
</dbReference>
<dbReference type="GO" id="GO:0006886">
    <property type="term" value="P:intracellular protein transport"/>
    <property type="evidence" value="ECO:0007669"/>
    <property type="project" value="InterPro"/>
</dbReference>
<dbReference type="SUPFAM" id="SSF49447">
    <property type="entry name" value="Second domain of Mu2 adaptin subunit (ap50) of ap2 adaptor"/>
    <property type="match status" value="1"/>
</dbReference>
<organism evidence="7 8">
    <name type="scientific">Pichia membranifaciens NRRL Y-2026</name>
    <dbReference type="NCBI Taxonomy" id="763406"/>
    <lineage>
        <taxon>Eukaryota</taxon>
        <taxon>Fungi</taxon>
        <taxon>Dikarya</taxon>
        <taxon>Ascomycota</taxon>
        <taxon>Saccharomycotina</taxon>
        <taxon>Pichiomycetes</taxon>
        <taxon>Pichiales</taxon>
        <taxon>Pichiaceae</taxon>
        <taxon>Pichia</taxon>
    </lineage>
</organism>
<dbReference type="AlphaFoldDB" id="A0A1E3NMA7"/>
<evidence type="ECO:0000256" key="4">
    <source>
        <dbReference type="ARBA" id="ARBA00023136"/>
    </source>
</evidence>
<proteinExistence type="predicted"/>
<dbReference type="GO" id="GO:0012505">
    <property type="term" value="C:endomembrane system"/>
    <property type="evidence" value="ECO:0007669"/>
    <property type="project" value="UniProtKB-SubCell"/>
</dbReference>
<feature type="domain" description="MHD" evidence="6">
    <location>
        <begin position="196"/>
        <end position="461"/>
    </location>
</feature>
<dbReference type="OrthoDB" id="10259133at2759"/>
<feature type="region of interest" description="Disordered" evidence="5">
    <location>
        <begin position="433"/>
        <end position="497"/>
    </location>
</feature>
<dbReference type="RefSeq" id="XP_019018383.1">
    <property type="nucleotide sequence ID" value="XM_019163902.1"/>
</dbReference>
<evidence type="ECO:0000256" key="1">
    <source>
        <dbReference type="ARBA" id="ARBA00004308"/>
    </source>
</evidence>
<dbReference type="FunFam" id="3.30.450.60:FF:000002">
    <property type="entry name" value="AP-2 complex subunit mu, putative"/>
    <property type="match status" value="1"/>
</dbReference>
<dbReference type="Gene3D" id="2.60.40.1170">
    <property type="entry name" value="Mu homology domain, subdomain B"/>
    <property type="match status" value="1"/>
</dbReference>
<accession>A0A1E3NMA7</accession>
<keyword evidence="4" id="KW-0472">Membrane</keyword>
<feature type="region of interest" description="Disordered" evidence="5">
    <location>
        <begin position="578"/>
        <end position="604"/>
    </location>
</feature>
<dbReference type="STRING" id="763406.A0A1E3NMA7"/>
<dbReference type="GO" id="GO:0016192">
    <property type="term" value="P:vesicle-mediated transport"/>
    <property type="evidence" value="ECO:0007669"/>
    <property type="project" value="InterPro"/>
</dbReference>
<evidence type="ECO:0000313" key="8">
    <source>
        <dbReference type="Proteomes" id="UP000094455"/>
    </source>
</evidence>
<dbReference type="PRINTS" id="PR00314">
    <property type="entry name" value="CLATHRINADPT"/>
</dbReference>
<dbReference type="Pfam" id="PF00928">
    <property type="entry name" value="Adap_comp_sub"/>
    <property type="match status" value="1"/>
</dbReference>
<evidence type="ECO:0000256" key="3">
    <source>
        <dbReference type="ARBA" id="ARBA00022927"/>
    </source>
</evidence>
<dbReference type="Gene3D" id="3.30.450.60">
    <property type="match status" value="1"/>
</dbReference>
<dbReference type="PROSITE" id="PS51072">
    <property type="entry name" value="MHD"/>
    <property type="match status" value="1"/>
</dbReference>
<dbReference type="InterPro" id="IPR028565">
    <property type="entry name" value="MHD"/>
</dbReference>
<dbReference type="InterPro" id="IPR036168">
    <property type="entry name" value="AP2_Mu_C_sf"/>
</dbReference>
<dbReference type="SUPFAM" id="SSF64356">
    <property type="entry name" value="SNARE-like"/>
    <property type="match status" value="1"/>
</dbReference>
<dbReference type="InterPro" id="IPR001392">
    <property type="entry name" value="Clathrin_mu"/>
</dbReference>
<evidence type="ECO:0000259" key="6">
    <source>
        <dbReference type="PROSITE" id="PS51072"/>
    </source>
</evidence>
<gene>
    <name evidence="7" type="ORF">PICMEDRAFT_71359</name>
</gene>